<comment type="caution">
    <text evidence="1">The sequence shown here is derived from an EMBL/GenBank/DDBJ whole genome shotgun (WGS) entry which is preliminary data.</text>
</comment>
<dbReference type="SUPFAM" id="SSF53474">
    <property type="entry name" value="alpha/beta-Hydrolases"/>
    <property type="match status" value="1"/>
</dbReference>
<dbReference type="PANTHER" id="PTHR31497:SF0">
    <property type="entry name" value="AUTOCRINE PROLIFERATION REPRESSOR PROTEIN A"/>
    <property type="match status" value="1"/>
</dbReference>
<dbReference type="Proteomes" id="UP001204798">
    <property type="component" value="Unassembled WGS sequence"/>
</dbReference>
<dbReference type="Pfam" id="PF10142">
    <property type="entry name" value="PhoPQ_related"/>
    <property type="match status" value="1"/>
</dbReference>
<dbReference type="InterPro" id="IPR009199">
    <property type="entry name" value="PhoPQ-act_pathogen-rel_PqaA"/>
</dbReference>
<evidence type="ECO:0000313" key="2">
    <source>
        <dbReference type="Proteomes" id="UP001204798"/>
    </source>
</evidence>
<evidence type="ECO:0000313" key="1">
    <source>
        <dbReference type="EMBL" id="MCS3920720.1"/>
    </source>
</evidence>
<dbReference type="RefSeq" id="WP_259100805.1">
    <property type="nucleotide sequence ID" value="NZ_CP130454.1"/>
</dbReference>
<dbReference type="PANTHER" id="PTHR31497">
    <property type="entry name" value="AUTOCRINE PROLIFERATION REPRESSOR PROTEIN A"/>
    <property type="match status" value="1"/>
</dbReference>
<dbReference type="InterPro" id="IPR029058">
    <property type="entry name" value="AB_hydrolase_fold"/>
</dbReference>
<accession>A0ABT2ERY2</accession>
<keyword evidence="2" id="KW-1185">Reference proteome</keyword>
<proteinExistence type="predicted"/>
<dbReference type="PIRSF" id="PIRSF014728">
    <property type="entry name" value="PqaA"/>
    <property type="match status" value="1"/>
</dbReference>
<organism evidence="1 2">
    <name type="scientific">Candidatus Fervidibacter sacchari</name>
    <dbReference type="NCBI Taxonomy" id="1448929"/>
    <lineage>
        <taxon>Bacteria</taxon>
        <taxon>Candidatus Fervidibacterota</taxon>
        <taxon>Candidatus Fervidibacter</taxon>
    </lineage>
</organism>
<sequence>MRWMLTILVCGLMAMWLWGQQSPSLLVGYVSRDDGAFAWVRESKTETPLGATIHELRLTSQRWKDITWRHTLLVVQPSKVTSDVAVLVIGGGTTESRGDTQMRLLATTIAAQIQAIVAVLFAVPNQPLFDGLTEDNLIAHTFVKVLETGDKEWACLLPMTKSAVKAMDAVQQFAEKELGIKVNGFVVTGGSKRGWTTWLTAVADPKRVKGIAPIVYDNLNIPAQMRHQREVFGGFSEQIREYEERGLLDLVVGDGKAQELIKLVDPYFYRDRLTMPKLIINGTNDRYWALDAANFYFYDLPGEKHILYVPNAGHGLEGGLDRVLRTLMAFFNRVAGRIAFPKLQWQWKQEGNSMTLVIRSEPKPKEVLIWTAKAPTRDFRDAKWSSQTINAADGEFKFTLNPPEQGFAAAFAELTYEIGGQSFSLCTTVRIVGK</sequence>
<name>A0ABT2ERY2_9BACT</name>
<reference evidence="1 2" key="1">
    <citation type="submission" date="2022-08" db="EMBL/GenBank/DDBJ databases">
        <title>Bacterial and archaeal communities from various locations to study Microbial Dark Matter (Phase II).</title>
        <authorList>
            <person name="Stepanauskas R."/>
        </authorList>
    </citation>
    <scope>NUCLEOTIDE SEQUENCE [LARGE SCALE GENOMIC DNA]</scope>
    <source>
        <strain evidence="1 2">PD1</strain>
    </source>
</reference>
<gene>
    <name evidence="1" type="ORF">M2350_003155</name>
</gene>
<dbReference type="EMBL" id="JANUCP010000006">
    <property type="protein sequence ID" value="MCS3920720.1"/>
    <property type="molecule type" value="Genomic_DNA"/>
</dbReference>
<dbReference type="Gene3D" id="3.40.50.1820">
    <property type="entry name" value="alpha/beta hydrolase"/>
    <property type="match status" value="1"/>
</dbReference>
<protein>
    <submittedName>
        <fullName evidence="1">PhoPQ-activated pathogenicity-related protein</fullName>
    </submittedName>
</protein>